<evidence type="ECO:0000256" key="4">
    <source>
        <dbReference type="ARBA" id="ARBA00022679"/>
    </source>
</evidence>
<reference evidence="9" key="1">
    <citation type="submission" date="2016-10" db="EMBL/GenBank/DDBJ databases">
        <authorList>
            <person name="Varghese N."/>
            <person name="Submissions S."/>
        </authorList>
    </citation>
    <scope>NUCLEOTIDE SEQUENCE [LARGE SCALE GENOMIC DNA]</scope>
    <source>
        <strain evidence="9">SP</strain>
    </source>
</reference>
<keyword evidence="5" id="KW-0418">Kinase</keyword>
<dbReference type="PROSITE" id="PS50112">
    <property type="entry name" value="PAS"/>
    <property type="match status" value="1"/>
</dbReference>
<dbReference type="PROSITE" id="PS50113">
    <property type="entry name" value="PAC"/>
    <property type="match status" value="1"/>
</dbReference>
<dbReference type="InterPro" id="IPR000700">
    <property type="entry name" value="PAS-assoc_C"/>
</dbReference>
<dbReference type="InterPro" id="IPR052162">
    <property type="entry name" value="Sensor_kinase/Photoreceptor"/>
</dbReference>
<proteinExistence type="predicted"/>
<feature type="domain" description="PAS" evidence="6">
    <location>
        <begin position="291"/>
        <end position="349"/>
    </location>
</feature>
<accession>A0A1H3UGA0</accession>
<evidence type="ECO:0000313" key="9">
    <source>
        <dbReference type="Proteomes" id="UP000198935"/>
    </source>
</evidence>
<organism evidence="8 9">
    <name type="scientific">Evansella caseinilytica</name>
    <dbReference type="NCBI Taxonomy" id="1503961"/>
    <lineage>
        <taxon>Bacteria</taxon>
        <taxon>Bacillati</taxon>
        <taxon>Bacillota</taxon>
        <taxon>Bacilli</taxon>
        <taxon>Bacillales</taxon>
        <taxon>Bacillaceae</taxon>
        <taxon>Evansella</taxon>
    </lineage>
</organism>
<evidence type="ECO:0000259" key="7">
    <source>
        <dbReference type="PROSITE" id="PS50113"/>
    </source>
</evidence>
<dbReference type="NCBIfam" id="TIGR00229">
    <property type="entry name" value="sensory_box"/>
    <property type="match status" value="2"/>
</dbReference>
<dbReference type="CDD" id="cd00130">
    <property type="entry name" value="PAS"/>
    <property type="match status" value="3"/>
</dbReference>
<dbReference type="GO" id="GO:0004673">
    <property type="term" value="F:protein histidine kinase activity"/>
    <property type="evidence" value="ECO:0007669"/>
    <property type="project" value="UniProtKB-EC"/>
</dbReference>
<keyword evidence="3" id="KW-0597">Phosphoprotein</keyword>
<keyword evidence="9" id="KW-1185">Reference proteome</keyword>
<dbReference type="Pfam" id="PF08447">
    <property type="entry name" value="PAS_3"/>
    <property type="match status" value="2"/>
</dbReference>
<dbReference type="InterPro" id="IPR035965">
    <property type="entry name" value="PAS-like_dom_sf"/>
</dbReference>
<dbReference type="STRING" id="1503961.SAMN05421736_1214"/>
<dbReference type="InterPro" id="IPR001610">
    <property type="entry name" value="PAC"/>
</dbReference>
<dbReference type="InterPro" id="IPR000014">
    <property type="entry name" value="PAS"/>
</dbReference>
<name>A0A1H3UGA0_9BACI</name>
<dbReference type="InterPro" id="IPR013655">
    <property type="entry name" value="PAS_fold_3"/>
</dbReference>
<dbReference type="AlphaFoldDB" id="A0A1H3UGA0"/>
<evidence type="ECO:0000256" key="1">
    <source>
        <dbReference type="ARBA" id="ARBA00000085"/>
    </source>
</evidence>
<evidence type="ECO:0000313" key="8">
    <source>
        <dbReference type="EMBL" id="SDZ61091.1"/>
    </source>
</evidence>
<dbReference type="EC" id="2.7.13.3" evidence="2"/>
<dbReference type="Gene3D" id="2.10.70.100">
    <property type="match status" value="1"/>
</dbReference>
<dbReference type="PANTHER" id="PTHR43304:SF1">
    <property type="entry name" value="PAC DOMAIN-CONTAINING PROTEIN"/>
    <property type="match status" value="1"/>
</dbReference>
<evidence type="ECO:0000256" key="3">
    <source>
        <dbReference type="ARBA" id="ARBA00022553"/>
    </source>
</evidence>
<dbReference type="EMBL" id="FNPI01000021">
    <property type="protein sequence ID" value="SDZ61091.1"/>
    <property type="molecule type" value="Genomic_DNA"/>
</dbReference>
<dbReference type="OrthoDB" id="9759607at2"/>
<dbReference type="Proteomes" id="UP000198935">
    <property type="component" value="Unassembled WGS sequence"/>
</dbReference>
<dbReference type="SUPFAM" id="SSF55785">
    <property type="entry name" value="PYP-like sensor domain (PAS domain)"/>
    <property type="match status" value="3"/>
</dbReference>
<sequence>MKRIRGVNKKLTCSKGYRRSSLLQLCHVNNSLFIHHPDAVFILNKRSVTIAVNSNVTALFGYEKSDLTLPFDTIVISKVAGEADSCFKKALQGHANSFEAVILAKQGDYIDAHISMIPIDDKDHTVGVYVIAKDISEWVEKEKVHVKTERNLLESQQIANIGSWTYDIINDEVYWSDQLYAIFQVEKDTFVPSYSNYRDFVHPKDFRKFEDACQHMLRDGQGYTIEYRIVRKDGTERIVRNSAVAILNKSGTIHHITGTIQDITEVKESEIHMAEKYTLAENITVGLGIGIWSIDMTTHKLGFCSRGIEEITGMAAEIFIQDPFYWKSLIHPDDLPAVEEKHYELIKGNKCIFQYRITDTAGNTKWIEEHTNPILDNKGNIIRMNGFIRTFDRN</sequence>
<gene>
    <name evidence="8" type="ORF">SAMN05421736_1214</name>
</gene>
<evidence type="ECO:0000259" key="6">
    <source>
        <dbReference type="PROSITE" id="PS50112"/>
    </source>
</evidence>
<dbReference type="PANTHER" id="PTHR43304">
    <property type="entry name" value="PHYTOCHROME-LIKE PROTEIN CPH1"/>
    <property type="match status" value="1"/>
</dbReference>
<feature type="domain" description="PAC" evidence="7">
    <location>
        <begin position="223"/>
        <end position="275"/>
    </location>
</feature>
<dbReference type="Pfam" id="PF13426">
    <property type="entry name" value="PAS_9"/>
    <property type="match status" value="1"/>
</dbReference>
<dbReference type="SMART" id="SM00086">
    <property type="entry name" value="PAC"/>
    <property type="match status" value="3"/>
</dbReference>
<protein>
    <recommendedName>
        <fullName evidence="2">histidine kinase</fullName>
        <ecNumber evidence="2">2.7.13.3</ecNumber>
    </recommendedName>
</protein>
<evidence type="ECO:0000256" key="2">
    <source>
        <dbReference type="ARBA" id="ARBA00012438"/>
    </source>
</evidence>
<evidence type="ECO:0000256" key="5">
    <source>
        <dbReference type="ARBA" id="ARBA00022777"/>
    </source>
</evidence>
<dbReference type="Gene3D" id="3.30.450.20">
    <property type="entry name" value="PAS domain"/>
    <property type="match status" value="3"/>
</dbReference>
<keyword evidence="4" id="KW-0808">Transferase</keyword>
<dbReference type="SMART" id="SM00091">
    <property type="entry name" value="PAS"/>
    <property type="match status" value="3"/>
</dbReference>
<comment type="catalytic activity">
    <reaction evidence="1">
        <text>ATP + protein L-histidine = ADP + protein N-phospho-L-histidine.</text>
        <dbReference type="EC" id="2.7.13.3"/>
    </reaction>
</comment>